<evidence type="ECO:0000313" key="3">
    <source>
        <dbReference type="Proteomes" id="UP000008698"/>
    </source>
</evidence>
<accession>C9S9R0</accession>
<feature type="compositionally biased region" description="Basic and acidic residues" evidence="1">
    <location>
        <begin position="152"/>
        <end position="162"/>
    </location>
</feature>
<dbReference type="EMBL" id="DS985215">
    <property type="protein sequence ID" value="EEY16123.1"/>
    <property type="molecule type" value="Genomic_DNA"/>
</dbReference>
<dbReference type="HOGENOM" id="CLU_1009011_0_0_1"/>
<gene>
    <name evidence="2" type="ORF">VDBG_02232</name>
</gene>
<dbReference type="KEGG" id="val:VDBG_02232"/>
<evidence type="ECO:0000313" key="2">
    <source>
        <dbReference type="EMBL" id="EEY16123.1"/>
    </source>
</evidence>
<feature type="region of interest" description="Disordered" evidence="1">
    <location>
        <begin position="152"/>
        <end position="183"/>
    </location>
</feature>
<feature type="compositionally biased region" description="Polar residues" evidence="1">
    <location>
        <begin position="163"/>
        <end position="183"/>
    </location>
</feature>
<dbReference type="RefSeq" id="XP_003008044.1">
    <property type="nucleotide sequence ID" value="XM_003007998.1"/>
</dbReference>
<organism evidence="3">
    <name type="scientific">Verticillium alfalfae (strain VaMs.102 / ATCC MYA-4576 / FGSC 10136)</name>
    <name type="common">Verticillium wilt of alfalfa</name>
    <name type="synonym">Verticillium albo-atrum</name>
    <dbReference type="NCBI Taxonomy" id="526221"/>
    <lineage>
        <taxon>Eukaryota</taxon>
        <taxon>Fungi</taxon>
        <taxon>Dikarya</taxon>
        <taxon>Ascomycota</taxon>
        <taxon>Pezizomycotina</taxon>
        <taxon>Sordariomycetes</taxon>
        <taxon>Hypocreomycetidae</taxon>
        <taxon>Glomerellales</taxon>
        <taxon>Plectosphaerellaceae</taxon>
        <taxon>Verticillium</taxon>
    </lineage>
</organism>
<evidence type="ECO:0000256" key="1">
    <source>
        <dbReference type="SAM" id="MobiDB-lite"/>
    </source>
</evidence>
<reference evidence="3" key="1">
    <citation type="journal article" date="2011" name="PLoS Pathog.">
        <title>Comparative genomics yields insights into niche adaptation of plant vascular wilt pathogens.</title>
        <authorList>
            <person name="Klosterman S.J."/>
            <person name="Subbarao K.V."/>
            <person name="Kang S."/>
            <person name="Veronese P."/>
            <person name="Gold S.E."/>
            <person name="Thomma B.P.H.J."/>
            <person name="Chen Z."/>
            <person name="Henrissat B."/>
            <person name="Lee Y.-H."/>
            <person name="Park J."/>
            <person name="Garcia-Pedrajas M.D."/>
            <person name="Barbara D.J."/>
            <person name="Anchieta A."/>
            <person name="de Jonge R."/>
            <person name="Santhanam P."/>
            <person name="Maruthachalam K."/>
            <person name="Atallah Z."/>
            <person name="Amyotte S.G."/>
            <person name="Paz Z."/>
            <person name="Inderbitzin P."/>
            <person name="Hayes R.J."/>
            <person name="Heiman D.I."/>
            <person name="Young S."/>
            <person name="Zeng Q."/>
            <person name="Engels R."/>
            <person name="Galagan J."/>
            <person name="Cuomo C.A."/>
            <person name="Dobinson K.F."/>
            <person name="Ma L.-J."/>
        </authorList>
    </citation>
    <scope>NUCLEOTIDE SEQUENCE [LARGE SCALE GENOMIC DNA]</scope>
    <source>
        <strain evidence="3">VaMs.102 / ATCC MYA-4576 / FGSC 10136</strain>
    </source>
</reference>
<keyword evidence="3" id="KW-1185">Reference proteome</keyword>
<name>C9S9R0_VERA1</name>
<proteinExistence type="predicted"/>
<sequence length="276" mass="29914">MPAAQAELTSAFASVDQPTIASPKELSVDTARGSNNPTASFILVLRNATHCEKKGRREKADMIQMPPLAAVFVADLIDVDSTAASNPLTISNPKTRSALAQIQAWTTPFVRHEILVARVARPLSLVAHHLPAMHKARVGWTCRQATAKLRSDCNGDRVHQSERGPQSSVVHLDQSGWSPQSDEPTAELETAHFFCQGSWRKSGTRNGLTLGLRGAGDDEGETTYSRVASDQISSTTAKDDDDGDYGNDRLCLGFWSLAPLSRAGRVISHHLPKPTR</sequence>
<dbReference type="Proteomes" id="UP000008698">
    <property type="component" value="Unassembled WGS sequence"/>
</dbReference>
<feature type="compositionally biased region" description="Polar residues" evidence="1">
    <location>
        <begin position="222"/>
        <end position="236"/>
    </location>
</feature>
<feature type="region of interest" description="Disordered" evidence="1">
    <location>
        <begin position="212"/>
        <end position="242"/>
    </location>
</feature>
<dbReference type="AlphaFoldDB" id="C9S9R0"/>
<dbReference type="GeneID" id="9533895"/>
<protein>
    <submittedName>
        <fullName evidence="2">Predicted protein</fullName>
    </submittedName>
</protein>